<evidence type="ECO:0000313" key="2">
    <source>
        <dbReference type="Proteomes" id="UP000034166"/>
    </source>
</evidence>
<dbReference type="AlphaFoldDB" id="A0A0M2T079"/>
<dbReference type="NCBIfam" id="TIGR02832">
    <property type="entry name" value="spo_yunB"/>
    <property type="match status" value="1"/>
</dbReference>
<gene>
    <name evidence="1" type="ORF">WQ57_03730</name>
</gene>
<dbReference type="InterPro" id="IPR014197">
    <property type="entry name" value="Sporulation_prot_YunB"/>
</dbReference>
<dbReference type="OrthoDB" id="1649278at2"/>
<protein>
    <submittedName>
        <fullName evidence="1">Sporulation protein</fullName>
    </submittedName>
</protein>
<sequence>MAKMGLRLRRKGPLPFRHVLLITLLFFSLSTVGGLWLIDKGIEPTLMSYAESQTRKIATLVINKAINEQVVSGMQTTDLIEYVPIDGGDRTVIQYNAEVLNKIKAETVSLVQMNINEAQKGNLSALESLADVEFETEQAKSEDGMVYYVPLGQATKNALLGNHGPRIPVKFTAIGDVISDVVWNQKPLGINNTWIDASIRIIVNVQIIIPFATEIATIQEDIPIGGFLHPGEVPQFFNNGGGGVPPAVELPSKKNNE</sequence>
<dbReference type="PIRSF" id="PIRSF021383">
    <property type="entry name" value="YunB"/>
    <property type="match status" value="1"/>
</dbReference>
<name>A0A0M2T079_9BACI</name>
<proteinExistence type="predicted"/>
<dbReference type="Pfam" id="PF09560">
    <property type="entry name" value="Spore_YunB"/>
    <property type="match status" value="1"/>
</dbReference>
<dbReference type="Proteomes" id="UP000034166">
    <property type="component" value="Unassembled WGS sequence"/>
</dbReference>
<reference evidence="1 2" key="1">
    <citation type="submission" date="2015-04" db="EMBL/GenBank/DDBJ databases">
        <title>Taxonomic description and genome sequence of Bacillus campisalis sp. nov., a novel member of the genus Bacillus isolated from solar saltern.</title>
        <authorList>
            <person name="Mathan Kumar R."/>
            <person name="Kaur G."/>
            <person name="Kumar A."/>
            <person name="Singh N.K."/>
            <person name="Kaur N."/>
            <person name="Kumar N."/>
            <person name="Mayilraj S."/>
        </authorList>
    </citation>
    <scope>NUCLEOTIDE SEQUENCE [LARGE SCALE GENOMIC DNA]</scope>
    <source>
        <strain evidence="1 2">SA2-6</strain>
    </source>
</reference>
<evidence type="ECO:0000313" key="1">
    <source>
        <dbReference type="EMBL" id="KKK39351.1"/>
    </source>
</evidence>
<keyword evidence="2" id="KW-1185">Reference proteome</keyword>
<accession>A0A0M2T079</accession>
<comment type="caution">
    <text evidence="1">The sequence shown here is derived from an EMBL/GenBank/DDBJ whole genome shotgun (WGS) entry which is preliminary data.</text>
</comment>
<dbReference type="EMBL" id="LAYY01000003">
    <property type="protein sequence ID" value="KKK39351.1"/>
    <property type="molecule type" value="Genomic_DNA"/>
</dbReference>
<dbReference type="PATRIC" id="fig|1408103.3.peg.839"/>
<organism evidence="1 2">
    <name type="scientific">Mesobacillus campisalis</name>
    <dbReference type="NCBI Taxonomy" id="1408103"/>
    <lineage>
        <taxon>Bacteria</taxon>
        <taxon>Bacillati</taxon>
        <taxon>Bacillota</taxon>
        <taxon>Bacilli</taxon>
        <taxon>Bacillales</taxon>
        <taxon>Bacillaceae</taxon>
        <taxon>Mesobacillus</taxon>
    </lineage>
</organism>